<organism evidence="5 6">
    <name type="scientific">Salmo trutta</name>
    <name type="common">Brown trout</name>
    <dbReference type="NCBI Taxonomy" id="8032"/>
    <lineage>
        <taxon>Eukaryota</taxon>
        <taxon>Metazoa</taxon>
        <taxon>Chordata</taxon>
        <taxon>Craniata</taxon>
        <taxon>Vertebrata</taxon>
        <taxon>Euteleostomi</taxon>
        <taxon>Actinopterygii</taxon>
        <taxon>Neopterygii</taxon>
        <taxon>Teleostei</taxon>
        <taxon>Protacanthopterygii</taxon>
        <taxon>Salmoniformes</taxon>
        <taxon>Salmonidae</taxon>
        <taxon>Salmoninae</taxon>
        <taxon>Salmo</taxon>
    </lineage>
</organism>
<feature type="domain" description="Telomere repeat-binding factor dimerisation" evidence="4">
    <location>
        <begin position="60"/>
        <end position="199"/>
    </location>
</feature>
<protein>
    <recommendedName>
        <fullName evidence="4">Telomere repeat-binding factor dimerisation domain-containing protein</fullName>
    </recommendedName>
</protein>
<dbReference type="InterPro" id="IPR030657">
    <property type="entry name" value="TERF2"/>
</dbReference>
<dbReference type="PANTHER" id="PTHR46833:SF1">
    <property type="entry name" value="TELOMERIC REPEAT-BINDING FACTOR 2"/>
    <property type="match status" value="1"/>
</dbReference>
<dbReference type="Pfam" id="PF08558">
    <property type="entry name" value="TRF"/>
    <property type="match status" value="1"/>
</dbReference>
<dbReference type="InParanoid" id="A0A674BLS0"/>
<evidence type="ECO:0000259" key="4">
    <source>
        <dbReference type="Pfam" id="PF08558"/>
    </source>
</evidence>
<dbReference type="GeneTree" id="ENSGT00940000158316"/>
<evidence type="ECO:0000256" key="1">
    <source>
        <dbReference type="ARBA" id="ARBA00023125"/>
    </source>
</evidence>
<dbReference type="GO" id="GO:1905839">
    <property type="term" value="P:negative regulation of telomeric D-loop disassembly"/>
    <property type="evidence" value="ECO:0007669"/>
    <property type="project" value="TreeGrafter"/>
</dbReference>
<evidence type="ECO:0000256" key="2">
    <source>
        <dbReference type="ARBA" id="ARBA00023242"/>
    </source>
</evidence>
<evidence type="ECO:0000256" key="3">
    <source>
        <dbReference type="SAM" id="MobiDB-lite"/>
    </source>
</evidence>
<dbReference type="GO" id="GO:0032210">
    <property type="term" value="P:regulation of telomere maintenance via telomerase"/>
    <property type="evidence" value="ECO:0007669"/>
    <property type="project" value="TreeGrafter"/>
</dbReference>
<accession>A0A674BLS0</accession>
<dbReference type="GO" id="GO:0042803">
    <property type="term" value="F:protein homodimerization activity"/>
    <property type="evidence" value="ECO:0007669"/>
    <property type="project" value="InterPro"/>
</dbReference>
<dbReference type="GO" id="GO:0098505">
    <property type="term" value="F:G-rich strand telomeric DNA binding"/>
    <property type="evidence" value="ECO:0007669"/>
    <property type="project" value="TreeGrafter"/>
</dbReference>
<dbReference type="SUPFAM" id="SSF63600">
    <property type="entry name" value="Telomeric repeat binding factor (TRF) dimerisation domain"/>
    <property type="match status" value="1"/>
</dbReference>
<dbReference type="Ensembl" id="ENSSTUT00000076363.1">
    <property type="protein sequence ID" value="ENSSTUP00000071962.1"/>
    <property type="gene ID" value="ENSSTUG00000031369.1"/>
</dbReference>
<dbReference type="GO" id="GO:0003720">
    <property type="term" value="F:telomerase activity"/>
    <property type="evidence" value="ECO:0007669"/>
    <property type="project" value="TreeGrafter"/>
</dbReference>
<dbReference type="InterPro" id="IPR013867">
    <property type="entry name" value="Telomere_rpt-bd_fac_dimer_dom"/>
</dbReference>
<dbReference type="GO" id="GO:0061820">
    <property type="term" value="P:telomeric D-loop disassembly"/>
    <property type="evidence" value="ECO:0007669"/>
    <property type="project" value="TreeGrafter"/>
</dbReference>
<proteinExistence type="predicted"/>
<dbReference type="Gene3D" id="1.25.40.210">
    <property type="entry name" value="Telomere repeat-binding factor, dimerisation domain"/>
    <property type="match status" value="1"/>
</dbReference>
<dbReference type="Proteomes" id="UP000472277">
    <property type="component" value="Chromosome 12"/>
</dbReference>
<keyword evidence="6" id="KW-1185">Reference proteome</keyword>
<dbReference type="InterPro" id="IPR036507">
    <property type="entry name" value="Telomere_rpt-bd_fac_dimer_sf"/>
</dbReference>
<reference evidence="5" key="1">
    <citation type="submission" date="2025-08" db="UniProtKB">
        <authorList>
            <consortium name="Ensembl"/>
        </authorList>
    </citation>
    <scope>IDENTIFICATION</scope>
</reference>
<dbReference type="GO" id="GO:0070187">
    <property type="term" value="C:shelterin complex"/>
    <property type="evidence" value="ECO:0007669"/>
    <property type="project" value="TreeGrafter"/>
</dbReference>
<keyword evidence="2" id="KW-0539">Nucleus</keyword>
<sequence>MWNVSLTVGRWIIIYLWRWRLSGKNSILISVRSETSFNPLSGHLVRPLEANDVTPKKIRAIQFLTRINDGDKFDVSFDSQEDLTPLESALSVLDSIREELPVPQKDLERVHKSIREMLVIVCIKNQAFDKAKEVLMKYFPKSMVGKKAIFLGLVNKRSSEHSVLQQVTYQQFKQEMLHFCESLFPFSHPFLSRAARKLMVKRRGAGQDAEEGDCPSDPQPEEHLVPTTEEKASRHKFSYCDNMLSKLPSLDSKGHRAPQCVDIQGAPQCMDIQGAPQYVDIQGAPQYVDIQGAPQYVDIQGAPNQNQIKFIYIALRTSAEISKCCTETQPKTPNSKQCM</sequence>
<dbReference type="AlphaFoldDB" id="A0A674BLS0"/>
<dbReference type="GO" id="GO:0003691">
    <property type="term" value="F:double-stranded telomeric DNA binding"/>
    <property type="evidence" value="ECO:0007669"/>
    <property type="project" value="TreeGrafter"/>
</dbReference>
<evidence type="ECO:0000313" key="6">
    <source>
        <dbReference type="Proteomes" id="UP000472277"/>
    </source>
</evidence>
<name>A0A674BLS0_SALTR</name>
<dbReference type="PANTHER" id="PTHR46833">
    <property type="entry name" value="TELOMERIC REPEAT-BINDING FACTOR 2 TERF2"/>
    <property type="match status" value="1"/>
</dbReference>
<dbReference type="GO" id="GO:0032208">
    <property type="term" value="P:negative regulation of telomere maintenance via recombination"/>
    <property type="evidence" value="ECO:0007669"/>
    <property type="project" value="TreeGrafter"/>
</dbReference>
<evidence type="ECO:0000313" key="5">
    <source>
        <dbReference type="Ensembl" id="ENSSTUP00000071962.1"/>
    </source>
</evidence>
<dbReference type="GO" id="GO:0031848">
    <property type="term" value="P:protection from non-homologous end joining at telomere"/>
    <property type="evidence" value="ECO:0007669"/>
    <property type="project" value="InterPro"/>
</dbReference>
<dbReference type="GO" id="GO:0070198">
    <property type="term" value="P:protein localization to chromosome, telomeric region"/>
    <property type="evidence" value="ECO:0007669"/>
    <property type="project" value="TreeGrafter"/>
</dbReference>
<keyword evidence="1" id="KW-0238">DNA-binding</keyword>
<reference evidence="5" key="2">
    <citation type="submission" date="2025-09" db="UniProtKB">
        <authorList>
            <consortium name="Ensembl"/>
        </authorList>
    </citation>
    <scope>IDENTIFICATION</scope>
</reference>
<feature type="region of interest" description="Disordered" evidence="3">
    <location>
        <begin position="202"/>
        <end position="228"/>
    </location>
</feature>
<dbReference type="GO" id="GO:0031627">
    <property type="term" value="P:telomeric loop formation"/>
    <property type="evidence" value="ECO:0007669"/>
    <property type="project" value="TreeGrafter"/>
</dbReference>